<dbReference type="NCBIfam" id="NF001808">
    <property type="entry name" value="PRK00522.1"/>
    <property type="match status" value="1"/>
</dbReference>
<organism evidence="4 5">
    <name type="scientific">Oceanivirga miroungae</name>
    <dbReference type="NCBI Taxonomy" id="1130046"/>
    <lineage>
        <taxon>Bacteria</taxon>
        <taxon>Fusobacteriati</taxon>
        <taxon>Fusobacteriota</taxon>
        <taxon>Fusobacteriia</taxon>
        <taxon>Fusobacteriales</taxon>
        <taxon>Leptotrichiaceae</taxon>
        <taxon>Oceanivirga</taxon>
    </lineage>
</organism>
<protein>
    <submittedName>
        <fullName evidence="4">Redoxin</fullName>
    </submittedName>
</protein>
<accession>A0A6I8MCQ0</accession>
<dbReference type="PROSITE" id="PS51352">
    <property type="entry name" value="THIOREDOXIN_2"/>
    <property type="match status" value="1"/>
</dbReference>
<dbReference type="CDD" id="cd03014">
    <property type="entry name" value="PRX_Atyp2cys"/>
    <property type="match status" value="1"/>
</dbReference>
<evidence type="ECO:0000256" key="1">
    <source>
        <dbReference type="ARBA" id="ARBA00023157"/>
    </source>
</evidence>
<dbReference type="Pfam" id="PF08534">
    <property type="entry name" value="Redoxin"/>
    <property type="match status" value="1"/>
</dbReference>
<evidence type="ECO:0000313" key="5">
    <source>
        <dbReference type="Proteomes" id="UP000419017"/>
    </source>
</evidence>
<evidence type="ECO:0000256" key="2">
    <source>
        <dbReference type="ARBA" id="ARBA00023284"/>
    </source>
</evidence>
<feature type="domain" description="Thioredoxin" evidence="3">
    <location>
        <begin position="18"/>
        <end position="167"/>
    </location>
</feature>
<dbReference type="AlphaFoldDB" id="A0A6I8MCQ0"/>
<dbReference type="Proteomes" id="UP000419017">
    <property type="component" value="Unassembled WGS sequence"/>
</dbReference>
<keyword evidence="1" id="KW-1015">Disulfide bond</keyword>
<keyword evidence="2" id="KW-0676">Redox-active center</keyword>
<dbReference type="InterPro" id="IPR050455">
    <property type="entry name" value="Tpx_Peroxidase_subfamily"/>
</dbReference>
<dbReference type="InterPro" id="IPR013766">
    <property type="entry name" value="Thioredoxin_domain"/>
</dbReference>
<dbReference type="InterPro" id="IPR036249">
    <property type="entry name" value="Thioredoxin-like_sf"/>
</dbReference>
<gene>
    <name evidence="4" type="ORF">OMES3154_00545</name>
</gene>
<dbReference type="PANTHER" id="PTHR43110:SF1">
    <property type="entry name" value="THIOL PEROXIDASE"/>
    <property type="match status" value="1"/>
</dbReference>
<dbReference type="EMBL" id="CABWIB010000001">
    <property type="protein sequence ID" value="VWL85262.1"/>
    <property type="molecule type" value="Genomic_DNA"/>
</dbReference>
<dbReference type="RefSeq" id="WP_156683270.1">
    <property type="nucleotide sequence ID" value="NZ_CABWIB010000001.1"/>
</dbReference>
<dbReference type="PANTHER" id="PTHR43110">
    <property type="entry name" value="THIOL PEROXIDASE"/>
    <property type="match status" value="1"/>
</dbReference>
<dbReference type="SUPFAM" id="SSF52833">
    <property type="entry name" value="Thioredoxin-like"/>
    <property type="match status" value="1"/>
</dbReference>
<dbReference type="InterPro" id="IPR002065">
    <property type="entry name" value="TPX"/>
</dbReference>
<sequence length="167" mass="18508">MKKVIMKGHEINLLGKTLNVGDIAPDFTVLDQNLNEVKLSDYKGIPVIVSTFPSIDTGVCAIQATKFNNEISKFSNKAKLILVSNDLPFALHRYCGANGIDNAIVTSAHRDEVFARDYGVLLDQIRLLARTVFIIDKSGKLVYKEIVENVSNEPDYNKALSVLNEII</sequence>
<evidence type="ECO:0000313" key="4">
    <source>
        <dbReference type="EMBL" id="VWL85262.1"/>
    </source>
</evidence>
<dbReference type="GO" id="GO:0008379">
    <property type="term" value="F:thioredoxin peroxidase activity"/>
    <property type="evidence" value="ECO:0007669"/>
    <property type="project" value="InterPro"/>
</dbReference>
<evidence type="ECO:0000259" key="3">
    <source>
        <dbReference type="PROSITE" id="PS51352"/>
    </source>
</evidence>
<keyword evidence="5" id="KW-1185">Reference proteome</keyword>
<dbReference type="Gene3D" id="3.40.30.10">
    <property type="entry name" value="Glutaredoxin"/>
    <property type="match status" value="1"/>
</dbReference>
<reference evidence="4 5" key="1">
    <citation type="submission" date="2019-10" db="EMBL/GenBank/DDBJ databases">
        <authorList>
            <person name="Blom J."/>
        </authorList>
    </citation>
    <scope>NUCLEOTIDE SEQUENCE [LARGE SCALE GENOMIC DNA]</scope>
    <source>
        <strain evidence="4 5">ES3154-GLU</strain>
    </source>
</reference>
<dbReference type="InterPro" id="IPR013740">
    <property type="entry name" value="Redoxin"/>
</dbReference>
<name>A0A6I8MCQ0_9FUSO</name>
<proteinExistence type="predicted"/>